<protein>
    <submittedName>
        <fullName evidence="2">OLC1v1007740C1</fullName>
    </submittedName>
</protein>
<evidence type="ECO:0000256" key="1">
    <source>
        <dbReference type="SAM" id="MobiDB-lite"/>
    </source>
</evidence>
<dbReference type="AlphaFoldDB" id="A0AAV1DJZ5"/>
<sequence length="185" mass="20473">MGDSTEEAAFFYNHSSNILMNPLFSDILNIPYASDSSDKSSLTKVVENMGNLTLQHVQEGVHGTNTSIFAQRHNESSQVVQTQTQGAYKGKRIAVDWEQGPSRKNAKPNSDDIIHEIQKRRKHPVVIKNTRVGGGKQISTLVAAMGPKQTLQSKRKATHHIEEEKSVSKASAVIKSSTKRQKHLS</sequence>
<dbReference type="Proteomes" id="UP001161247">
    <property type="component" value="Chromosome 5"/>
</dbReference>
<name>A0AAV1DJZ5_OLDCO</name>
<keyword evidence="3" id="KW-1185">Reference proteome</keyword>
<accession>A0AAV1DJZ5</accession>
<feature type="region of interest" description="Disordered" evidence="1">
    <location>
        <begin position="146"/>
        <end position="185"/>
    </location>
</feature>
<gene>
    <name evidence="2" type="ORF">OLC1_LOCUS16314</name>
</gene>
<reference evidence="2" key="1">
    <citation type="submission" date="2023-03" db="EMBL/GenBank/DDBJ databases">
        <authorList>
            <person name="Julca I."/>
        </authorList>
    </citation>
    <scope>NUCLEOTIDE SEQUENCE</scope>
</reference>
<organism evidence="2 3">
    <name type="scientific">Oldenlandia corymbosa var. corymbosa</name>
    <dbReference type="NCBI Taxonomy" id="529605"/>
    <lineage>
        <taxon>Eukaryota</taxon>
        <taxon>Viridiplantae</taxon>
        <taxon>Streptophyta</taxon>
        <taxon>Embryophyta</taxon>
        <taxon>Tracheophyta</taxon>
        <taxon>Spermatophyta</taxon>
        <taxon>Magnoliopsida</taxon>
        <taxon>eudicotyledons</taxon>
        <taxon>Gunneridae</taxon>
        <taxon>Pentapetalae</taxon>
        <taxon>asterids</taxon>
        <taxon>lamiids</taxon>
        <taxon>Gentianales</taxon>
        <taxon>Rubiaceae</taxon>
        <taxon>Rubioideae</taxon>
        <taxon>Spermacoceae</taxon>
        <taxon>Hedyotis-Oldenlandia complex</taxon>
        <taxon>Oldenlandia</taxon>
    </lineage>
</organism>
<evidence type="ECO:0000313" key="3">
    <source>
        <dbReference type="Proteomes" id="UP001161247"/>
    </source>
</evidence>
<evidence type="ECO:0000313" key="2">
    <source>
        <dbReference type="EMBL" id="CAI9108191.1"/>
    </source>
</evidence>
<proteinExistence type="predicted"/>
<dbReference type="EMBL" id="OX459122">
    <property type="protein sequence ID" value="CAI9108191.1"/>
    <property type="molecule type" value="Genomic_DNA"/>
</dbReference>